<dbReference type="RefSeq" id="WP_123693447.1">
    <property type="nucleotide sequence ID" value="NZ_RJKX01000016.1"/>
</dbReference>
<gene>
    <name evidence="2" type="ORF">EDC65_4332</name>
</gene>
<dbReference type="EMBL" id="RJKX01000016">
    <property type="protein sequence ID" value="ROP83683.1"/>
    <property type="molecule type" value="Genomic_DNA"/>
</dbReference>
<feature type="signal peptide" evidence="1">
    <location>
        <begin position="1"/>
        <end position="24"/>
    </location>
</feature>
<keyword evidence="1" id="KW-0732">Signal</keyword>
<evidence type="ECO:0000256" key="1">
    <source>
        <dbReference type="SAM" id="SignalP"/>
    </source>
</evidence>
<name>A0A3N1KPK0_9PROT</name>
<dbReference type="Proteomes" id="UP000278222">
    <property type="component" value="Unassembled WGS sequence"/>
</dbReference>
<evidence type="ECO:0000313" key="3">
    <source>
        <dbReference type="Proteomes" id="UP000278222"/>
    </source>
</evidence>
<accession>A0A3N1KPK0</accession>
<comment type="caution">
    <text evidence="2">The sequence shown here is derived from an EMBL/GenBank/DDBJ whole genome shotgun (WGS) entry which is preliminary data.</text>
</comment>
<evidence type="ECO:0000313" key="2">
    <source>
        <dbReference type="EMBL" id="ROP83683.1"/>
    </source>
</evidence>
<keyword evidence="3" id="KW-1185">Reference proteome</keyword>
<dbReference type="AlphaFoldDB" id="A0A3N1KPK0"/>
<sequence length="217" mass="23827">MRLAWLPFVLLPFVLLAVAAPAHAQGLDLSERGNRPQVAPPPLPASAMIDPACRRRLSGRKVAIVFSEVREDGDRLIRQQRYAGVYPIVADALRRAGMTVFTQEEINRQVAQEELRRFLENQTDAALTAFQRLGPAYVIRANIESRAQMNPMIRVKQVSVTVSFALSSPGRGMMGQADMSQASFTGADPLPVVRDILRERIDGVVADLYASVCAGRG</sequence>
<organism evidence="2 3">
    <name type="scientific">Stella humosa</name>
    <dbReference type="NCBI Taxonomy" id="94"/>
    <lineage>
        <taxon>Bacteria</taxon>
        <taxon>Pseudomonadati</taxon>
        <taxon>Pseudomonadota</taxon>
        <taxon>Alphaproteobacteria</taxon>
        <taxon>Rhodospirillales</taxon>
        <taxon>Stellaceae</taxon>
        <taxon>Stella</taxon>
    </lineage>
</organism>
<reference evidence="2 3" key="1">
    <citation type="submission" date="2018-11" db="EMBL/GenBank/DDBJ databases">
        <title>Genomic Encyclopedia of Type Strains, Phase IV (KMG-IV): sequencing the most valuable type-strain genomes for metagenomic binning, comparative biology and taxonomic classification.</title>
        <authorList>
            <person name="Goeker M."/>
        </authorList>
    </citation>
    <scope>NUCLEOTIDE SEQUENCE [LARGE SCALE GENOMIC DNA]</scope>
    <source>
        <strain evidence="2 3">DSM 5900</strain>
    </source>
</reference>
<protein>
    <submittedName>
        <fullName evidence="2">Uncharacterized protein</fullName>
    </submittedName>
</protein>
<proteinExistence type="predicted"/>
<feature type="chain" id="PRO_5018013184" evidence="1">
    <location>
        <begin position="25"/>
        <end position="217"/>
    </location>
</feature>